<dbReference type="InterPro" id="IPR036390">
    <property type="entry name" value="WH_DNA-bd_sf"/>
</dbReference>
<name>A0A4Q1RJD6_9FIRM</name>
<keyword evidence="2" id="KW-1185">Reference proteome</keyword>
<sequence length="169" mass="19214">MEIAEIVMNPVRQRIIQYFLIHETGTVKEVRKALPDIPSASLYRHMKILTDNSMITVVGENRIRGTVESIYQLNKSFMEMDDAEGATVQMALLNICASFAKYFSGEHVDPRKDMLMMSTCTLTLTDEKFMDFLTEINQIAMKYMNTEVCEGSKTRQITVISAPIDGKVM</sequence>
<protein>
    <recommendedName>
        <fullName evidence="3">ArsR family transcriptional regulator</fullName>
    </recommendedName>
</protein>
<dbReference type="Pfam" id="PF12840">
    <property type="entry name" value="HTH_20"/>
    <property type="match status" value="1"/>
</dbReference>
<dbReference type="AlphaFoldDB" id="A0A4Q1RJD6"/>
<evidence type="ECO:0000313" key="2">
    <source>
        <dbReference type="Proteomes" id="UP000290106"/>
    </source>
</evidence>
<dbReference type="Gene3D" id="1.10.10.10">
    <property type="entry name" value="Winged helix-like DNA-binding domain superfamily/Winged helix DNA-binding domain"/>
    <property type="match status" value="1"/>
</dbReference>
<accession>A0A4Q1RJD6</accession>
<organism evidence="1 2">
    <name type="scientific">Blautia faecicola</name>
    <dbReference type="NCBI Taxonomy" id="2509240"/>
    <lineage>
        <taxon>Bacteria</taxon>
        <taxon>Bacillati</taxon>
        <taxon>Bacillota</taxon>
        <taxon>Clostridia</taxon>
        <taxon>Lachnospirales</taxon>
        <taxon>Lachnospiraceae</taxon>
        <taxon>Blautia</taxon>
    </lineage>
</organism>
<dbReference type="RefSeq" id="WP_129258156.1">
    <property type="nucleotide sequence ID" value="NZ_DAWBJR010000020.1"/>
</dbReference>
<dbReference type="InterPro" id="IPR036388">
    <property type="entry name" value="WH-like_DNA-bd_sf"/>
</dbReference>
<comment type="caution">
    <text evidence="1">The sequence shown here is derived from an EMBL/GenBank/DDBJ whole genome shotgun (WGS) entry which is preliminary data.</text>
</comment>
<dbReference type="EMBL" id="SDKC01000001">
    <property type="protein sequence ID" value="RXS75738.1"/>
    <property type="molecule type" value="Genomic_DNA"/>
</dbReference>
<evidence type="ECO:0000313" key="1">
    <source>
        <dbReference type="EMBL" id="RXS75738.1"/>
    </source>
</evidence>
<dbReference type="Gene3D" id="6.10.140.2180">
    <property type="match status" value="1"/>
</dbReference>
<gene>
    <name evidence="1" type="ORF">ETP43_11290</name>
</gene>
<dbReference type="Proteomes" id="UP000290106">
    <property type="component" value="Unassembled WGS sequence"/>
</dbReference>
<evidence type="ECO:0008006" key="3">
    <source>
        <dbReference type="Google" id="ProtNLM"/>
    </source>
</evidence>
<dbReference type="OrthoDB" id="5949858at2"/>
<dbReference type="SUPFAM" id="SSF46785">
    <property type="entry name" value="Winged helix' DNA-binding domain"/>
    <property type="match status" value="1"/>
</dbReference>
<reference evidence="1 2" key="1">
    <citation type="submission" date="2019-01" db="EMBL/GenBank/DDBJ databases">
        <title>Blautia sp. nov. KGMB01111 isolated human feces.</title>
        <authorList>
            <person name="Park J.-E."/>
            <person name="Kim J.-S."/>
            <person name="Park S.-H."/>
        </authorList>
    </citation>
    <scope>NUCLEOTIDE SEQUENCE [LARGE SCALE GENOMIC DNA]</scope>
    <source>
        <strain evidence="1 2">KGMB01111</strain>
    </source>
</reference>
<proteinExistence type="predicted"/>